<feature type="active site" evidence="6">
    <location>
        <position position="172"/>
    </location>
</feature>
<dbReference type="CDD" id="cd00487">
    <property type="entry name" value="Pep_deformylase"/>
    <property type="match status" value="1"/>
</dbReference>
<dbReference type="PANTHER" id="PTHR10458:SF2">
    <property type="entry name" value="PEPTIDE DEFORMYLASE, MITOCHONDRIAL"/>
    <property type="match status" value="1"/>
</dbReference>
<evidence type="ECO:0000256" key="4">
    <source>
        <dbReference type="ARBA" id="ARBA00022917"/>
    </source>
</evidence>
<dbReference type="HAMAP" id="MF_00163">
    <property type="entry name" value="Pep_deformylase"/>
    <property type="match status" value="1"/>
</dbReference>
<evidence type="ECO:0000313" key="8">
    <source>
        <dbReference type="EMBL" id="GGN57674.1"/>
    </source>
</evidence>
<comment type="similarity">
    <text evidence="1 6">Belongs to the polypeptide deformylase family.</text>
</comment>
<evidence type="ECO:0000256" key="5">
    <source>
        <dbReference type="ARBA" id="ARBA00023004"/>
    </source>
</evidence>
<keyword evidence="4 6" id="KW-0648">Protein biosynthesis</keyword>
<comment type="function">
    <text evidence="6">Removes the formyl group from the N-terminal Met of newly synthesized proteins. Requires at least a dipeptide for an efficient rate of reaction. N-terminal L-methionine is a prerequisite for activity but the enzyme has broad specificity at other positions.</text>
</comment>
<evidence type="ECO:0000256" key="7">
    <source>
        <dbReference type="SAM" id="MobiDB-lite"/>
    </source>
</evidence>
<reference evidence="8 9" key="1">
    <citation type="journal article" date="2014" name="Int. J. Syst. Evol. Microbiol.">
        <title>Complete genome sequence of Corynebacterium casei LMG S-19264T (=DSM 44701T), isolated from a smear-ripened cheese.</title>
        <authorList>
            <consortium name="US DOE Joint Genome Institute (JGI-PGF)"/>
            <person name="Walter F."/>
            <person name="Albersmeier A."/>
            <person name="Kalinowski J."/>
            <person name="Ruckert C."/>
        </authorList>
    </citation>
    <scope>NUCLEOTIDE SEQUENCE [LARGE SCALE GENOMIC DNA]</scope>
    <source>
        <strain evidence="8 9">CGMCC 4.7111</strain>
    </source>
</reference>
<comment type="cofactor">
    <cofactor evidence="6">
        <name>Fe(2+)</name>
        <dbReference type="ChEBI" id="CHEBI:29033"/>
    </cofactor>
    <text evidence="6">Binds 1 Fe(2+) ion.</text>
</comment>
<dbReference type="SUPFAM" id="SSF56420">
    <property type="entry name" value="Peptide deformylase"/>
    <property type="match status" value="1"/>
</dbReference>
<dbReference type="EMBL" id="BMMM01000003">
    <property type="protein sequence ID" value="GGN57674.1"/>
    <property type="molecule type" value="Genomic_DNA"/>
</dbReference>
<dbReference type="Proteomes" id="UP000600365">
    <property type="component" value="Unassembled WGS sequence"/>
</dbReference>
<dbReference type="RefSeq" id="WP_189185566.1">
    <property type="nucleotide sequence ID" value="NZ_BMMM01000003.1"/>
</dbReference>
<gene>
    <name evidence="8" type="primary">def1</name>
    <name evidence="6" type="synonym">def</name>
    <name evidence="8" type="ORF">GCM10011579_020140</name>
</gene>
<organism evidence="8 9">
    <name type="scientific">Streptomyces albiflavescens</name>
    <dbReference type="NCBI Taxonomy" id="1623582"/>
    <lineage>
        <taxon>Bacteria</taxon>
        <taxon>Bacillati</taxon>
        <taxon>Actinomycetota</taxon>
        <taxon>Actinomycetes</taxon>
        <taxon>Kitasatosporales</taxon>
        <taxon>Streptomycetaceae</taxon>
        <taxon>Streptomyces</taxon>
    </lineage>
</organism>
<evidence type="ECO:0000256" key="2">
    <source>
        <dbReference type="ARBA" id="ARBA00022723"/>
    </source>
</evidence>
<dbReference type="EC" id="3.5.1.88" evidence="6"/>
<keyword evidence="3 6" id="KW-0378">Hydrolase</keyword>
<dbReference type="Pfam" id="PF01327">
    <property type="entry name" value="Pep_deformylase"/>
    <property type="match status" value="1"/>
</dbReference>
<dbReference type="AlphaFoldDB" id="A0A917XZ21"/>
<dbReference type="PIRSF" id="PIRSF004749">
    <property type="entry name" value="Pep_def"/>
    <property type="match status" value="1"/>
</dbReference>
<dbReference type="GO" id="GO:0042586">
    <property type="term" value="F:peptide deformylase activity"/>
    <property type="evidence" value="ECO:0007669"/>
    <property type="project" value="UniProtKB-UniRule"/>
</dbReference>
<keyword evidence="2 6" id="KW-0479">Metal-binding</keyword>
<dbReference type="Gene3D" id="3.90.45.10">
    <property type="entry name" value="Peptide deformylase"/>
    <property type="match status" value="1"/>
</dbReference>
<comment type="catalytic activity">
    <reaction evidence="6">
        <text>N-terminal N-formyl-L-methionyl-[peptide] + H2O = N-terminal L-methionyl-[peptide] + formate</text>
        <dbReference type="Rhea" id="RHEA:24420"/>
        <dbReference type="Rhea" id="RHEA-COMP:10639"/>
        <dbReference type="Rhea" id="RHEA-COMP:10640"/>
        <dbReference type="ChEBI" id="CHEBI:15377"/>
        <dbReference type="ChEBI" id="CHEBI:15740"/>
        <dbReference type="ChEBI" id="CHEBI:49298"/>
        <dbReference type="ChEBI" id="CHEBI:64731"/>
        <dbReference type="EC" id="3.5.1.88"/>
    </reaction>
</comment>
<comment type="caution">
    <text evidence="8">The sequence shown here is derived from an EMBL/GenBank/DDBJ whole genome shotgun (WGS) entry which is preliminary data.</text>
</comment>
<dbReference type="GO" id="GO:0006412">
    <property type="term" value="P:translation"/>
    <property type="evidence" value="ECO:0007669"/>
    <property type="project" value="UniProtKB-UniRule"/>
</dbReference>
<feature type="binding site" evidence="6">
    <location>
        <position position="171"/>
    </location>
    <ligand>
        <name>Fe cation</name>
        <dbReference type="ChEBI" id="CHEBI:24875"/>
    </ligand>
</feature>
<dbReference type="GO" id="GO:0046872">
    <property type="term" value="F:metal ion binding"/>
    <property type="evidence" value="ECO:0007669"/>
    <property type="project" value="UniProtKB-KW"/>
</dbReference>
<dbReference type="PANTHER" id="PTHR10458">
    <property type="entry name" value="PEPTIDE DEFORMYLASE"/>
    <property type="match status" value="1"/>
</dbReference>
<feature type="binding site" evidence="6">
    <location>
        <position position="175"/>
    </location>
    <ligand>
        <name>Fe cation</name>
        <dbReference type="ChEBI" id="CHEBI:24875"/>
    </ligand>
</feature>
<accession>A0A917XZ21</accession>
<dbReference type="FunFam" id="3.90.45.10:FF:000003">
    <property type="entry name" value="Peptide deformylase"/>
    <property type="match status" value="1"/>
</dbReference>
<evidence type="ECO:0000313" key="9">
    <source>
        <dbReference type="Proteomes" id="UP000600365"/>
    </source>
</evidence>
<protein>
    <recommendedName>
        <fullName evidence="6">Peptide deformylase</fullName>
        <shortName evidence="6">PDF</shortName>
        <ecNumber evidence="6">3.5.1.88</ecNumber>
    </recommendedName>
    <alternativeName>
        <fullName evidence="6">Polypeptide deformylase</fullName>
    </alternativeName>
</protein>
<evidence type="ECO:0000256" key="3">
    <source>
        <dbReference type="ARBA" id="ARBA00022801"/>
    </source>
</evidence>
<dbReference type="NCBIfam" id="NF001159">
    <property type="entry name" value="PRK00150.1-3"/>
    <property type="match status" value="1"/>
</dbReference>
<keyword evidence="9" id="KW-1185">Reference proteome</keyword>
<proteinExistence type="inferred from homology"/>
<feature type="binding site" evidence="6">
    <location>
        <position position="129"/>
    </location>
    <ligand>
        <name>Fe cation</name>
        <dbReference type="ChEBI" id="CHEBI:24875"/>
    </ligand>
</feature>
<feature type="region of interest" description="Disordered" evidence="7">
    <location>
        <begin position="196"/>
        <end position="218"/>
    </location>
</feature>
<evidence type="ECO:0000256" key="1">
    <source>
        <dbReference type="ARBA" id="ARBA00010759"/>
    </source>
</evidence>
<dbReference type="InterPro" id="IPR023635">
    <property type="entry name" value="Peptide_deformylase"/>
</dbReference>
<evidence type="ECO:0000256" key="6">
    <source>
        <dbReference type="HAMAP-Rule" id="MF_00163"/>
    </source>
</evidence>
<name>A0A917XZ21_9ACTN</name>
<keyword evidence="5 6" id="KW-0408">Iron</keyword>
<sequence>MASERDPSTSRPLSDWVEELLAHEGPLPIVAAGDPVLRRPAEPFDGQLDPGLLTRFVAALRATMHAAPGVGLAAPQVGVPLRLAVIEDPAPVSEEVRMARGRVPQPFRVLVNPSYEGVGAGRVAFFEGCLSVPGWQAVVGRHAEVRLTALDEHGRAIDEVFSGWPARIVQHETDHLDGMLYLDRAELRSLSSNQAMADRWNQPTPERAAEALGFELPE</sequence>
<dbReference type="InterPro" id="IPR036821">
    <property type="entry name" value="Peptide_deformylase_sf"/>
</dbReference>
<dbReference type="PRINTS" id="PR01576">
    <property type="entry name" value="PDEFORMYLASE"/>
</dbReference>